<dbReference type="AlphaFoldDB" id="A0A484M4R4"/>
<keyword evidence="5" id="KW-1185">Reference proteome</keyword>
<evidence type="ECO:0000256" key="1">
    <source>
        <dbReference type="SAM" id="Coils"/>
    </source>
</evidence>
<evidence type="ECO:0000256" key="3">
    <source>
        <dbReference type="SAM" id="Phobius"/>
    </source>
</evidence>
<sequence>MTTEQLQYWKLYSTALRAYTDTMTPAFVLCGTISFSVHETELRKWEIALLRTLMFMILGIAFMLAAQGSSNSPAQASSNSAAQGSADAAAQAADSGNQAEAAHAVAGIRPVKVPKPLFPRFCSFKSPVGGIEKDEKQNNLEEQLEKLLDERMKQIKSTAEKVSAFFPHMRNGESTSACFTNCIFFHGFGPSLRIDSSETVLKN</sequence>
<dbReference type="Proteomes" id="UP000595140">
    <property type="component" value="Unassembled WGS sequence"/>
</dbReference>
<name>A0A484M4R4_9ASTE</name>
<dbReference type="EMBL" id="OOIL02002492">
    <property type="protein sequence ID" value="VFQ83018.1"/>
    <property type="molecule type" value="Genomic_DNA"/>
</dbReference>
<organism evidence="4 5">
    <name type="scientific">Cuscuta campestris</name>
    <dbReference type="NCBI Taxonomy" id="132261"/>
    <lineage>
        <taxon>Eukaryota</taxon>
        <taxon>Viridiplantae</taxon>
        <taxon>Streptophyta</taxon>
        <taxon>Embryophyta</taxon>
        <taxon>Tracheophyta</taxon>
        <taxon>Spermatophyta</taxon>
        <taxon>Magnoliopsida</taxon>
        <taxon>eudicotyledons</taxon>
        <taxon>Gunneridae</taxon>
        <taxon>Pentapetalae</taxon>
        <taxon>asterids</taxon>
        <taxon>lamiids</taxon>
        <taxon>Solanales</taxon>
        <taxon>Convolvulaceae</taxon>
        <taxon>Cuscuteae</taxon>
        <taxon>Cuscuta</taxon>
        <taxon>Cuscuta subgen. Grammica</taxon>
        <taxon>Cuscuta sect. Cleistogrammica</taxon>
    </lineage>
</organism>
<feature type="coiled-coil region" evidence="1">
    <location>
        <begin position="130"/>
        <end position="157"/>
    </location>
</feature>
<accession>A0A484M4R4</accession>
<keyword evidence="1" id="KW-0175">Coiled coil</keyword>
<evidence type="ECO:0000313" key="5">
    <source>
        <dbReference type="Proteomes" id="UP000595140"/>
    </source>
</evidence>
<proteinExistence type="predicted"/>
<keyword evidence="3" id="KW-0472">Membrane</keyword>
<evidence type="ECO:0000256" key="2">
    <source>
        <dbReference type="SAM" id="MobiDB-lite"/>
    </source>
</evidence>
<gene>
    <name evidence="4" type="ORF">CCAM_LOCUS24794</name>
</gene>
<evidence type="ECO:0000313" key="4">
    <source>
        <dbReference type="EMBL" id="VFQ83018.1"/>
    </source>
</evidence>
<keyword evidence="3" id="KW-1133">Transmembrane helix</keyword>
<feature type="region of interest" description="Disordered" evidence="2">
    <location>
        <begin position="73"/>
        <end position="93"/>
    </location>
</feature>
<protein>
    <submittedName>
        <fullName evidence="4">Uncharacterized protein</fullName>
    </submittedName>
</protein>
<keyword evidence="3" id="KW-0812">Transmembrane</keyword>
<feature type="transmembrane region" description="Helical" evidence="3">
    <location>
        <begin position="48"/>
        <end position="66"/>
    </location>
</feature>
<reference evidence="4 5" key="1">
    <citation type="submission" date="2018-04" db="EMBL/GenBank/DDBJ databases">
        <authorList>
            <person name="Vogel A."/>
        </authorList>
    </citation>
    <scope>NUCLEOTIDE SEQUENCE [LARGE SCALE GENOMIC DNA]</scope>
</reference>